<dbReference type="InterPro" id="IPR050108">
    <property type="entry name" value="CDK"/>
</dbReference>
<keyword evidence="6 10" id="KW-0418">Kinase</keyword>
<dbReference type="SUPFAM" id="SSF56112">
    <property type="entry name" value="Protein kinase-like (PK-like)"/>
    <property type="match status" value="1"/>
</dbReference>
<dbReference type="AlphaFoldDB" id="A0AAD5TMV2"/>
<keyword evidence="8" id="KW-0539">Nucleus</keyword>
<keyword evidence="7" id="KW-0067">ATP-binding</keyword>
<sequence length="344" mass="38254">MLAGVTANPQTQMDWPVEIVRKYRILDRAGAGAYGAVFKAKTIKTIAAPHPNPEFVAIKRTLDRAEKDPNDNGHVPHDVLREVGHLKALNHENVIKLLEAIFVRHNNRNRGYLVLEYCPDNLLQRIRNSDGGLGLPLSACYLHQILSGLKYCHDSKIFHRDLKPENILLSENDTIKIADFGLSRGISCPAKVLSPNTTTLTYRAPELLQPKNEEILYSTYSHEIDMWSVGCVFGEMIRGYALFRSTNEIGIMKDMIAKLGPPAEDDFPTAIEWPRFYAAQKPGGIGLAKSLGFMEPLSSSCVLAVALLQGLLTYSRIERLRASQALKHAFFASDAANMRMVTGP</sequence>
<keyword evidence="5" id="KW-0547">Nucleotide-binding</keyword>
<name>A0AAD5TMV2_9FUNG</name>
<dbReference type="InterPro" id="IPR008271">
    <property type="entry name" value="Ser/Thr_kinase_AS"/>
</dbReference>
<dbReference type="GO" id="GO:0005524">
    <property type="term" value="F:ATP binding"/>
    <property type="evidence" value="ECO:0007669"/>
    <property type="project" value="UniProtKB-KW"/>
</dbReference>
<proteinExistence type="inferred from homology"/>
<dbReference type="GO" id="GO:0004674">
    <property type="term" value="F:protein serine/threonine kinase activity"/>
    <property type="evidence" value="ECO:0007669"/>
    <property type="project" value="UniProtKB-KW"/>
</dbReference>
<dbReference type="PROSITE" id="PS00108">
    <property type="entry name" value="PROTEIN_KINASE_ST"/>
    <property type="match status" value="1"/>
</dbReference>
<evidence type="ECO:0000313" key="10">
    <source>
        <dbReference type="EMBL" id="KAJ3181418.1"/>
    </source>
</evidence>
<comment type="caution">
    <text evidence="10">The sequence shown here is derived from an EMBL/GenBank/DDBJ whole genome shotgun (WGS) entry which is preliminary data.</text>
</comment>
<evidence type="ECO:0000259" key="9">
    <source>
        <dbReference type="PROSITE" id="PS50011"/>
    </source>
</evidence>
<evidence type="ECO:0000256" key="5">
    <source>
        <dbReference type="ARBA" id="ARBA00022741"/>
    </source>
</evidence>
<keyword evidence="3" id="KW-0723">Serine/threonine-protein kinase</keyword>
<evidence type="ECO:0000256" key="2">
    <source>
        <dbReference type="ARBA" id="ARBA00006485"/>
    </source>
</evidence>
<comment type="similarity">
    <text evidence="2">Belongs to the protein kinase superfamily. CMGC Ser/Thr protein kinase family. CDC2/CDKX subfamily.</text>
</comment>
<evidence type="ECO:0000256" key="4">
    <source>
        <dbReference type="ARBA" id="ARBA00022679"/>
    </source>
</evidence>
<keyword evidence="10" id="KW-0132">Cell division</keyword>
<evidence type="ECO:0000256" key="8">
    <source>
        <dbReference type="ARBA" id="ARBA00023242"/>
    </source>
</evidence>
<protein>
    <submittedName>
        <fullName evidence="10">Cell division protein kinase 1</fullName>
    </submittedName>
</protein>
<keyword evidence="10" id="KW-0131">Cell cycle</keyword>
<keyword evidence="11" id="KW-1185">Reference proteome</keyword>
<evidence type="ECO:0000256" key="6">
    <source>
        <dbReference type="ARBA" id="ARBA00022777"/>
    </source>
</evidence>
<dbReference type="PROSITE" id="PS50011">
    <property type="entry name" value="PROTEIN_KINASE_DOM"/>
    <property type="match status" value="1"/>
</dbReference>
<dbReference type="PANTHER" id="PTHR24056">
    <property type="entry name" value="CELL DIVISION PROTEIN KINASE"/>
    <property type="match status" value="1"/>
</dbReference>
<dbReference type="GO" id="GO:0005634">
    <property type="term" value="C:nucleus"/>
    <property type="evidence" value="ECO:0007669"/>
    <property type="project" value="UniProtKB-SubCell"/>
</dbReference>
<accession>A0AAD5TMV2</accession>
<organism evidence="10 11">
    <name type="scientific">Geranomyces variabilis</name>
    <dbReference type="NCBI Taxonomy" id="109894"/>
    <lineage>
        <taxon>Eukaryota</taxon>
        <taxon>Fungi</taxon>
        <taxon>Fungi incertae sedis</taxon>
        <taxon>Chytridiomycota</taxon>
        <taxon>Chytridiomycota incertae sedis</taxon>
        <taxon>Chytridiomycetes</taxon>
        <taxon>Spizellomycetales</taxon>
        <taxon>Powellomycetaceae</taxon>
        <taxon>Geranomyces</taxon>
    </lineage>
</organism>
<dbReference type="Pfam" id="PF00069">
    <property type="entry name" value="Pkinase"/>
    <property type="match status" value="1"/>
</dbReference>
<gene>
    <name evidence="10" type="primary">CDK1</name>
    <name evidence="10" type="ORF">HDU87_001024</name>
</gene>
<keyword evidence="4" id="KW-0808">Transferase</keyword>
<dbReference type="Gene3D" id="3.30.200.20">
    <property type="entry name" value="Phosphorylase Kinase, domain 1"/>
    <property type="match status" value="1"/>
</dbReference>
<dbReference type="FunFam" id="1.10.510.10:FF:000624">
    <property type="entry name" value="Mitogen-activated protein kinase"/>
    <property type="match status" value="1"/>
</dbReference>
<evidence type="ECO:0000256" key="1">
    <source>
        <dbReference type="ARBA" id="ARBA00004123"/>
    </source>
</evidence>
<dbReference type="EMBL" id="JADGJQ010000012">
    <property type="protein sequence ID" value="KAJ3181418.1"/>
    <property type="molecule type" value="Genomic_DNA"/>
</dbReference>
<dbReference type="Proteomes" id="UP001212152">
    <property type="component" value="Unassembled WGS sequence"/>
</dbReference>
<reference evidence="10" key="1">
    <citation type="submission" date="2020-05" db="EMBL/GenBank/DDBJ databases">
        <title>Phylogenomic resolution of chytrid fungi.</title>
        <authorList>
            <person name="Stajich J.E."/>
            <person name="Amses K."/>
            <person name="Simmons R."/>
            <person name="Seto K."/>
            <person name="Myers J."/>
            <person name="Bonds A."/>
            <person name="Quandt C.A."/>
            <person name="Barry K."/>
            <person name="Liu P."/>
            <person name="Grigoriev I."/>
            <person name="Longcore J.E."/>
            <person name="James T.Y."/>
        </authorList>
    </citation>
    <scope>NUCLEOTIDE SEQUENCE</scope>
    <source>
        <strain evidence="10">JEL0379</strain>
    </source>
</reference>
<dbReference type="InterPro" id="IPR000719">
    <property type="entry name" value="Prot_kinase_dom"/>
</dbReference>
<evidence type="ECO:0000256" key="7">
    <source>
        <dbReference type="ARBA" id="ARBA00022840"/>
    </source>
</evidence>
<evidence type="ECO:0000313" key="11">
    <source>
        <dbReference type="Proteomes" id="UP001212152"/>
    </source>
</evidence>
<dbReference type="GO" id="GO:0051301">
    <property type="term" value="P:cell division"/>
    <property type="evidence" value="ECO:0007669"/>
    <property type="project" value="UniProtKB-KW"/>
</dbReference>
<dbReference type="SMART" id="SM00220">
    <property type="entry name" value="S_TKc"/>
    <property type="match status" value="1"/>
</dbReference>
<dbReference type="InterPro" id="IPR011009">
    <property type="entry name" value="Kinase-like_dom_sf"/>
</dbReference>
<feature type="domain" description="Protein kinase" evidence="9">
    <location>
        <begin position="23"/>
        <end position="331"/>
    </location>
</feature>
<dbReference type="Gene3D" id="1.10.510.10">
    <property type="entry name" value="Transferase(Phosphotransferase) domain 1"/>
    <property type="match status" value="1"/>
</dbReference>
<evidence type="ECO:0000256" key="3">
    <source>
        <dbReference type="ARBA" id="ARBA00022527"/>
    </source>
</evidence>
<comment type="subcellular location">
    <subcellularLocation>
        <location evidence="1">Nucleus</location>
    </subcellularLocation>
</comment>